<evidence type="ECO:0000313" key="2">
    <source>
        <dbReference type="Proteomes" id="UP001431776"/>
    </source>
</evidence>
<comment type="caution">
    <text evidence="1">The sequence shown here is derived from an EMBL/GenBank/DDBJ whole genome shotgun (WGS) entry which is preliminary data.</text>
</comment>
<dbReference type="Proteomes" id="UP001431776">
    <property type="component" value="Unassembled WGS sequence"/>
</dbReference>
<dbReference type="RefSeq" id="WP_349245403.1">
    <property type="nucleotide sequence ID" value="NZ_JASCXX010000015.1"/>
</dbReference>
<name>A0AAW6TZE1_9BACT</name>
<protein>
    <submittedName>
        <fullName evidence="1">Uncharacterized protein</fullName>
    </submittedName>
</protein>
<evidence type="ECO:0000313" key="1">
    <source>
        <dbReference type="EMBL" id="MDI6449995.1"/>
    </source>
</evidence>
<proteinExistence type="predicted"/>
<organism evidence="1 2">
    <name type="scientific">Anaerobaca lacustris</name>
    <dbReference type="NCBI Taxonomy" id="3044600"/>
    <lineage>
        <taxon>Bacteria</taxon>
        <taxon>Pseudomonadati</taxon>
        <taxon>Planctomycetota</taxon>
        <taxon>Phycisphaerae</taxon>
        <taxon>Sedimentisphaerales</taxon>
        <taxon>Anaerobacaceae</taxon>
        <taxon>Anaerobaca</taxon>
    </lineage>
</organism>
<dbReference type="AlphaFoldDB" id="A0AAW6TZE1"/>
<keyword evidence="2" id="KW-1185">Reference proteome</keyword>
<dbReference type="EMBL" id="JASCXX010000015">
    <property type="protein sequence ID" value="MDI6449995.1"/>
    <property type="molecule type" value="Genomic_DNA"/>
</dbReference>
<gene>
    <name evidence="1" type="ORF">QJ522_13130</name>
</gene>
<accession>A0AAW6TZE1</accession>
<sequence length="58" mass="6971">MKRLSPERRNQLINEHLRHLSADWTCRYGQWNREKLLAEMESALRARRHRQKAGATEA</sequence>
<reference evidence="1" key="1">
    <citation type="submission" date="2023-05" db="EMBL/GenBank/DDBJ databases">
        <title>Anaerotaeda fermentans gen. nov., sp. nov., a novel anaerobic planctomycete of the new family within the order Sedimentisphaerales isolated from Taman Peninsula, Russia.</title>
        <authorList>
            <person name="Khomyakova M.A."/>
            <person name="Merkel A.Y."/>
            <person name="Slobodkin A.I."/>
        </authorList>
    </citation>
    <scope>NUCLEOTIDE SEQUENCE</scope>
    <source>
        <strain evidence="1">M17dextr</strain>
    </source>
</reference>